<proteinExistence type="predicted"/>
<dbReference type="AlphaFoldDB" id="A0AB39RFA5"/>
<evidence type="ECO:0000256" key="1">
    <source>
        <dbReference type="SAM" id="MobiDB-lite"/>
    </source>
</evidence>
<dbReference type="EMBL" id="CP163443">
    <property type="protein sequence ID" value="XDQ51604.1"/>
    <property type="molecule type" value="Genomic_DNA"/>
</dbReference>
<feature type="region of interest" description="Disordered" evidence="1">
    <location>
        <begin position="57"/>
        <end position="90"/>
    </location>
</feature>
<name>A0AB39RFA5_9ACTN</name>
<dbReference type="Gene3D" id="1.10.600.10">
    <property type="entry name" value="Farnesyl Diphosphate Synthase"/>
    <property type="match status" value="1"/>
</dbReference>
<organism evidence="2">
    <name type="scientific">Streptomyces sp. R41</name>
    <dbReference type="NCBI Taxonomy" id="3238632"/>
    <lineage>
        <taxon>Bacteria</taxon>
        <taxon>Bacillati</taxon>
        <taxon>Actinomycetota</taxon>
        <taxon>Actinomycetes</taxon>
        <taxon>Kitasatosporales</taxon>
        <taxon>Streptomycetaceae</taxon>
        <taxon>Streptomyces</taxon>
    </lineage>
</organism>
<accession>A0AB39RFA5</accession>
<gene>
    <name evidence="2" type="ORF">AB5J53_08075</name>
</gene>
<dbReference type="RefSeq" id="WP_369244923.1">
    <property type="nucleotide sequence ID" value="NZ_CP163443.1"/>
</dbReference>
<dbReference type="InterPro" id="IPR008949">
    <property type="entry name" value="Isoprenoid_synthase_dom_sf"/>
</dbReference>
<sequence length="90" mass="10115">MDIAYDRFAARIREFEETTDTELPQLLAELGPDVSENVLGYVRTLQDWMAGDNEWYRRPGRSTRGPAERLLHGPTGLGTSAARIASHQRG</sequence>
<evidence type="ECO:0000313" key="2">
    <source>
        <dbReference type="EMBL" id="XDQ51604.1"/>
    </source>
</evidence>
<reference evidence="2" key="1">
    <citation type="submission" date="2024-07" db="EMBL/GenBank/DDBJ databases">
        <authorList>
            <person name="Yu S.T."/>
        </authorList>
    </citation>
    <scope>NUCLEOTIDE SEQUENCE</scope>
    <source>
        <strain evidence="2">R41</strain>
    </source>
</reference>
<protein>
    <submittedName>
        <fullName evidence="2">Uncharacterized protein</fullName>
    </submittedName>
</protein>